<keyword evidence="1" id="KW-0963">Cytoplasm</keyword>
<dbReference type="Proteomes" id="UP000886653">
    <property type="component" value="Unassembled WGS sequence"/>
</dbReference>
<evidence type="ECO:0000259" key="2">
    <source>
        <dbReference type="PROSITE" id="PS50296"/>
    </source>
</evidence>
<dbReference type="GO" id="GO:0003723">
    <property type="term" value="F:RNA binding"/>
    <property type="evidence" value="ECO:0007669"/>
    <property type="project" value="InterPro"/>
</dbReference>
<dbReference type="AlphaFoldDB" id="A0A9P6NSU5"/>
<evidence type="ECO:0000313" key="4">
    <source>
        <dbReference type="Proteomes" id="UP000886653"/>
    </source>
</evidence>
<accession>A0A9P6NSU5</accession>
<dbReference type="InterPro" id="IPR057429">
    <property type="entry name" value="WH_eIF2D"/>
</dbReference>
<dbReference type="SUPFAM" id="SSF55159">
    <property type="entry name" value="eIF1-like"/>
    <property type="match status" value="1"/>
</dbReference>
<dbReference type="PANTHER" id="PTHR12217:SF4">
    <property type="entry name" value="EUKARYOTIC TRANSLATION INITIATION FACTOR 2D"/>
    <property type="match status" value="1"/>
</dbReference>
<dbReference type="InterPro" id="IPR041366">
    <property type="entry name" value="Pre-PUA"/>
</dbReference>
<proteinExistence type="predicted"/>
<dbReference type="GO" id="GO:0001731">
    <property type="term" value="P:formation of translation preinitiation complex"/>
    <property type="evidence" value="ECO:0007669"/>
    <property type="project" value="InterPro"/>
</dbReference>
<sequence length="576" mass="62690">MFKRPHRTKPGAPISSSARKKIVNEALSAFFRDPLPAHKTLVQQLVPEGLRMARIHTHLDRPLVLYTDVNGEPLWLKLDKGEGILVPSMYTLSKFPSLLPVVCTNQEVLAKLTHGADLMIPGLNISSKEGLRGLAAHALVSISDGAVEEPWAVGYLERSGDELAVSESGKAAITIHTKDDFLWQAGSKCSADKLKLVLPADGPVPQNHEVVKASDDAESLVVKPAIVTPESANIPVPKLSCEEVDKILEAALQRCILAQPPSELPTPASAFYSKNILPLRPHDCPKTVGVKDSSSKTLAKWLKLMQKKGLLVVKEDRKGGELMLYSLNSSHDSLNSSIKYCTMADAEKQEAKQAADDAGALIHGSLASTATSTLTVISELFRASNPAQIQLFQYANLQPHGLHDRQAVRAALNHYIKSQGWAQRTISADALLAQAIGLDGSQRPTTREELLPKLIAALQPWWRLTKGAEVVVEKKGTVPTLTLSLKRAQGARYSTRIAGLELYDINAEGLARQLRNLCAVSTSIHPSLMSPSLQLPKTLLKTATPVEVHCQGDQRKLVRQHLIESVRLPKEAIVDI</sequence>
<dbReference type="EMBL" id="MU167225">
    <property type="protein sequence ID" value="KAG0149717.1"/>
    <property type="molecule type" value="Genomic_DNA"/>
</dbReference>
<name>A0A9P6NSU5_9BASI</name>
<dbReference type="InterPro" id="IPR015947">
    <property type="entry name" value="PUA-like_sf"/>
</dbReference>
<dbReference type="OrthoDB" id="199771at2759"/>
<dbReference type="InterPro" id="IPR039757">
    <property type="entry name" value="EIF2D"/>
</dbReference>
<dbReference type="GO" id="GO:0003743">
    <property type="term" value="F:translation initiation factor activity"/>
    <property type="evidence" value="ECO:0007669"/>
    <property type="project" value="InterPro"/>
</dbReference>
<dbReference type="InterPro" id="IPR048248">
    <property type="entry name" value="PUA_eIF2d-like"/>
</dbReference>
<dbReference type="PROSITE" id="PS50890">
    <property type="entry name" value="PUA"/>
    <property type="match status" value="1"/>
</dbReference>
<evidence type="ECO:0000256" key="1">
    <source>
        <dbReference type="ARBA" id="ARBA00022490"/>
    </source>
</evidence>
<comment type="caution">
    <text evidence="3">The sequence shown here is derived from an EMBL/GenBank/DDBJ whole genome shotgun (WGS) entry which is preliminary data.</text>
</comment>
<dbReference type="PANTHER" id="PTHR12217">
    <property type="entry name" value="EUKARYOTIC TRANSLATION INITIATION FACTOR 2D"/>
    <property type="match status" value="1"/>
</dbReference>
<dbReference type="SUPFAM" id="SSF88697">
    <property type="entry name" value="PUA domain-like"/>
    <property type="match status" value="1"/>
</dbReference>
<feature type="domain" description="SUI1" evidence="2">
    <location>
        <begin position="481"/>
        <end position="566"/>
    </location>
</feature>
<dbReference type="PROSITE" id="PS50296">
    <property type="entry name" value="SUI1"/>
    <property type="match status" value="1"/>
</dbReference>
<protein>
    <recommendedName>
        <fullName evidence="2">SUI1 domain-containing protein</fullName>
    </recommendedName>
</protein>
<dbReference type="Gene3D" id="3.10.400.20">
    <property type="match status" value="1"/>
</dbReference>
<dbReference type="Pfam" id="PF26292">
    <property type="entry name" value="PUA_elF2D"/>
    <property type="match status" value="1"/>
</dbReference>
<dbReference type="Pfam" id="PF01253">
    <property type="entry name" value="SUI1"/>
    <property type="match status" value="1"/>
</dbReference>
<dbReference type="NCBIfam" id="TIGR00451">
    <property type="entry name" value="unchar_dom_2"/>
    <property type="match status" value="1"/>
</dbReference>
<organism evidence="3 4">
    <name type="scientific">Cronartium quercuum f. sp. fusiforme G11</name>
    <dbReference type="NCBI Taxonomy" id="708437"/>
    <lineage>
        <taxon>Eukaryota</taxon>
        <taxon>Fungi</taxon>
        <taxon>Dikarya</taxon>
        <taxon>Basidiomycota</taxon>
        <taxon>Pucciniomycotina</taxon>
        <taxon>Pucciniomycetes</taxon>
        <taxon>Pucciniales</taxon>
        <taxon>Coleosporiaceae</taxon>
        <taxon>Cronartium</taxon>
    </lineage>
</organism>
<evidence type="ECO:0000313" key="3">
    <source>
        <dbReference type="EMBL" id="KAG0149717.1"/>
    </source>
</evidence>
<keyword evidence="4" id="KW-1185">Reference proteome</keyword>
<dbReference type="InterPro" id="IPR001950">
    <property type="entry name" value="SUI1"/>
</dbReference>
<dbReference type="InterPro" id="IPR036877">
    <property type="entry name" value="SUI1_dom_sf"/>
</dbReference>
<gene>
    <name evidence="3" type="ORF">CROQUDRAFT_653273</name>
</gene>
<dbReference type="Pfam" id="PF25304">
    <property type="entry name" value="WHD_eIF2D"/>
    <property type="match status" value="1"/>
</dbReference>
<reference evidence="3" key="1">
    <citation type="submission" date="2013-11" db="EMBL/GenBank/DDBJ databases">
        <title>Genome sequence of the fusiform rust pathogen reveals effectors for host alternation and coevolution with pine.</title>
        <authorList>
            <consortium name="DOE Joint Genome Institute"/>
            <person name="Smith K."/>
            <person name="Pendleton A."/>
            <person name="Kubisiak T."/>
            <person name="Anderson C."/>
            <person name="Salamov A."/>
            <person name="Aerts A."/>
            <person name="Riley R."/>
            <person name="Clum A."/>
            <person name="Lindquist E."/>
            <person name="Ence D."/>
            <person name="Campbell M."/>
            <person name="Kronenberg Z."/>
            <person name="Feau N."/>
            <person name="Dhillon B."/>
            <person name="Hamelin R."/>
            <person name="Burleigh J."/>
            <person name="Smith J."/>
            <person name="Yandell M."/>
            <person name="Nelson C."/>
            <person name="Grigoriev I."/>
            <person name="Davis J."/>
        </authorList>
    </citation>
    <scope>NUCLEOTIDE SEQUENCE</scope>
    <source>
        <strain evidence="3">G11</strain>
    </source>
</reference>
<dbReference type="Gene3D" id="3.30.780.10">
    <property type="entry name" value="SUI1-like domain"/>
    <property type="match status" value="1"/>
</dbReference>
<dbReference type="Pfam" id="PF17832">
    <property type="entry name" value="Pre-PUA"/>
    <property type="match status" value="1"/>
</dbReference>
<dbReference type="InterPro" id="IPR004521">
    <property type="entry name" value="Uncharacterised_CHP00451"/>
</dbReference>